<reference evidence="17 18" key="1">
    <citation type="submission" date="2022-11" db="EMBL/GenBank/DDBJ databases">
        <title>Mucor velutinosus strain NIH1002 WGS.</title>
        <authorList>
            <person name="Subramanian P."/>
            <person name="Mullikin J.C."/>
            <person name="Segre J.A."/>
            <person name="Zelazny A.M."/>
        </authorList>
    </citation>
    <scope>NUCLEOTIDE SEQUENCE [LARGE SCALE GENOMIC DNA]</scope>
    <source>
        <strain evidence="17 18">NIH1002</strain>
    </source>
</reference>
<dbReference type="CDD" id="cd05532">
    <property type="entry name" value="POLBc_alpha"/>
    <property type="match status" value="1"/>
</dbReference>
<dbReference type="EC" id="2.7.7.7" evidence="3"/>
<feature type="region of interest" description="Disordered" evidence="13">
    <location>
        <begin position="88"/>
        <end position="110"/>
    </location>
</feature>
<dbReference type="GO" id="GO:0003688">
    <property type="term" value="F:DNA replication origin binding"/>
    <property type="evidence" value="ECO:0007669"/>
    <property type="project" value="TreeGrafter"/>
</dbReference>
<dbReference type="SUPFAM" id="SSF53098">
    <property type="entry name" value="Ribonuclease H-like"/>
    <property type="match status" value="1"/>
</dbReference>
<feature type="compositionally biased region" description="Polar residues" evidence="13">
    <location>
        <begin position="687"/>
        <end position="702"/>
    </location>
</feature>
<feature type="compositionally biased region" description="Acidic residues" evidence="13">
    <location>
        <begin position="1883"/>
        <end position="1909"/>
    </location>
</feature>
<dbReference type="InterPro" id="IPR015088">
    <property type="entry name" value="Znf_DNA-dir_DNA_pol_B_alpha"/>
</dbReference>
<feature type="domain" description="DNA-directed DNA polymerase family B multifunctional" evidence="14">
    <location>
        <begin position="1393"/>
        <end position="1837"/>
    </location>
</feature>
<keyword evidence="18" id="KW-1185">Reference proteome</keyword>
<keyword evidence="11" id="KW-0238">DNA-binding</keyword>
<evidence type="ECO:0000256" key="3">
    <source>
        <dbReference type="ARBA" id="ARBA00012417"/>
    </source>
</evidence>
<feature type="region of interest" description="Disordered" evidence="13">
    <location>
        <begin position="50"/>
        <end position="71"/>
    </location>
</feature>
<feature type="compositionally biased region" description="Polar residues" evidence="13">
    <location>
        <begin position="586"/>
        <end position="602"/>
    </location>
</feature>
<feature type="compositionally biased region" description="Low complexity" evidence="13">
    <location>
        <begin position="88"/>
        <end position="103"/>
    </location>
</feature>
<evidence type="ECO:0000256" key="1">
    <source>
        <dbReference type="ARBA" id="ARBA00004123"/>
    </source>
</evidence>
<dbReference type="Proteomes" id="UP001304243">
    <property type="component" value="Unassembled WGS sequence"/>
</dbReference>
<dbReference type="InterPro" id="IPR006134">
    <property type="entry name" value="DNA-dir_DNA_pol_B_multi_dom"/>
</dbReference>
<dbReference type="GO" id="GO:0003697">
    <property type="term" value="F:single-stranded DNA binding"/>
    <property type="evidence" value="ECO:0007669"/>
    <property type="project" value="TreeGrafter"/>
</dbReference>
<name>A0AAN7DI04_9FUNG</name>
<protein>
    <recommendedName>
        <fullName evidence="3">DNA-directed DNA polymerase</fullName>
        <ecNumber evidence="3">2.7.7.7</ecNumber>
    </recommendedName>
</protein>
<dbReference type="GO" id="GO:0006272">
    <property type="term" value="P:leading strand elongation"/>
    <property type="evidence" value="ECO:0007669"/>
    <property type="project" value="TreeGrafter"/>
</dbReference>
<comment type="caution">
    <text evidence="17">The sequence shown here is derived from an EMBL/GenBank/DDBJ whole genome shotgun (WGS) entry which is preliminary data.</text>
</comment>
<dbReference type="InterPro" id="IPR017964">
    <property type="entry name" value="DNA-dir_DNA_pol_B_CS"/>
</dbReference>
<dbReference type="RefSeq" id="XP_064683610.1">
    <property type="nucleotide sequence ID" value="XM_064819690.1"/>
</dbReference>
<dbReference type="PANTHER" id="PTHR45861:SF1">
    <property type="entry name" value="DNA POLYMERASE ALPHA CATALYTIC SUBUNIT"/>
    <property type="match status" value="1"/>
</dbReference>
<dbReference type="Gene3D" id="1.10.3200.20">
    <property type="entry name" value="DNA Polymerase alpha, zinc finger"/>
    <property type="match status" value="1"/>
</dbReference>
<evidence type="ECO:0000256" key="12">
    <source>
        <dbReference type="ARBA" id="ARBA00023242"/>
    </source>
</evidence>
<dbReference type="NCBIfam" id="TIGR00592">
    <property type="entry name" value="pol2"/>
    <property type="match status" value="1"/>
</dbReference>
<feature type="region of interest" description="Disordered" evidence="13">
    <location>
        <begin position="1854"/>
        <end position="1914"/>
    </location>
</feature>
<dbReference type="InterPro" id="IPR012337">
    <property type="entry name" value="RNaseH-like_sf"/>
</dbReference>
<keyword evidence="7" id="KW-0479">Metal-binding</keyword>
<feature type="compositionally biased region" description="Low complexity" evidence="13">
    <location>
        <begin position="52"/>
        <end position="71"/>
    </location>
</feature>
<feature type="compositionally biased region" description="Basic and acidic residues" evidence="13">
    <location>
        <begin position="1"/>
        <end position="13"/>
    </location>
</feature>
<comment type="similarity">
    <text evidence="2">Belongs to the DNA polymerase type-B family.</text>
</comment>
<feature type="region of interest" description="Disordered" evidence="13">
    <location>
        <begin position="724"/>
        <end position="758"/>
    </location>
</feature>
<keyword evidence="4" id="KW-0808">Transferase</keyword>
<dbReference type="PROSITE" id="PS00116">
    <property type="entry name" value="DNA_POLYMERASE_B"/>
    <property type="match status" value="1"/>
</dbReference>
<feature type="compositionally biased region" description="Polar residues" evidence="13">
    <location>
        <begin position="748"/>
        <end position="758"/>
    </location>
</feature>
<evidence type="ECO:0000256" key="2">
    <source>
        <dbReference type="ARBA" id="ARBA00005755"/>
    </source>
</evidence>
<evidence type="ECO:0000256" key="13">
    <source>
        <dbReference type="SAM" id="MobiDB-lite"/>
    </source>
</evidence>
<feature type="compositionally biased region" description="Acidic residues" evidence="13">
    <location>
        <begin position="403"/>
        <end position="415"/>
    </location>
</feature>
<evidence type="ECO:0000256" key="5">
    <source>
        <dbReference type="ARBA" id="ARBA00022695"/>
    </source>
</evidence>
<gene>
    <name evidence="17" type="ORF">ATC70_000272</name>
</gene>
<feature type="compositionally biased region" description="Acidic residues" evidence="13">
    <location>
        <begin position="386"/>
        <end position="396"/>
    </location>
</feature>
<dbReference type="Pfam" id="PF08996">
    <property type="entry name" value="zf-DNA_Pol"/>
    <property type="match status" value="1"/>
</dbReference>
<evidence type="ECO:0000256" key="9">
    <source>
        <dbReference type="ARBA" id="ARBA00022833"/>
    </source>
</evidence>
<keyword evidence="10" id="KW-0239">DNA-directed DNA polymerase</keyword>
<feature type="compositionally biased region" description="Polar residues" evidence="13">
    <location>
        <begin position="473"/>
        <end position="487"/>
    </location>
</feature>
<dbReference type="Pfam" id="PF00136">
    <property type="entry name" value="DNA_pol_B"/>
    <property type="match status" value="1"/>
</dbReference>
<dbReference type="InterPro" id="IPR006133">
    <property type="entry name" value="DNA-dir_DNA_pol_B_exonuc"/>
</dbReference>
<dbReference type="EMBL" id="JASEJX010000013">
    <property type="protein sequence ID" value="KAK4516944.1"/>
    <property type="molecule type" value="Genomic_DNA"/>
</dbReference>
<dbReference type="SUPFAM" id="SSF56672">
    <property type="entry name" value="DNA/RNA polymerases"/>
    <property type="match status" value="1"/>
</dbReference>
<evidence type="ECO:0000313" key="18">
    <source>
        <dbReference type="Proteomes" id="UP001304243"/>
    </source>
</evidence>
<dbReference type="InterPro" id="IPR036397">
    <property type="entry name" value="RNaseH_sf"/>
</dbReference>
<organism evidence="17 18">
    <name type="scientific">Mucor velutinosus</name>
    <dbReference type="NCBI Taxonomy" id="708070"/>
    <lineage>
        <taxon>Eukaryota</taxon>
        <taxon>Fungi</taxon>
        <taxon>Fungi incertae sedis</taxon>
        <taxon>Mucoromycota</taxon>
        <taxon>Mucoromycotina</taxon>
        <taxon>Mucoromycetes</taxon>
        <taxon>Mucorales</taxon>
        <taxon>Mucorineae</taxon>
        <taxon>Mucoraceae</taxon>
        <taxon>Mucor</taxon>
    </lineage>
</organism>
<dbReference type="GO" id="GO:0008270">
    <property type="term" value="F:zinc ion binding"/>
    <property type="evidence" value="ECO:0007669"/>
    <property type="project" value="UniProtKB-KW"/>
</dbReference>
<dbReference type="PRINTS" id="PR00106">
    <property type="entry name" value="DNAPOLB"/>
</dbReference>
<sequence length="2067" mass="230718">MTNAKKHPEESPNKKSKTKHIADNSALDFFLEPLWQSLQSFNSRKCIEAPPSSVARESYNASSSSSSRYDNAPSLFDLVQTNLLRTTSPAAASTSASTSDSSTIPQKRSQLQITQEKAVAETDTLYHTPPADFASIQISLDTQESRSNQITTTKTEYNAIVLDSGTSNVSKPRTSDTQNLATSTVADVTGHSQSLDTSNNNNTHIIHVSNDDNTSNMSIGQDNEEMENTNQNPDRIKVSVVADELDHQASIAIASATPTITQHQSSGASLNKTTSYHSLELYEDIDNDQDEFVDTSEILIDVEAEEDELSQSSDEFYDVKEVFSATVSRTTTPTIAEEEANRQLQDDTTLAIMNVFETAVEAVQATDVEDNGDEQSGPGAIDVAEEDENMDQEEELADNKDELDQEEEEEADQLTEEGHVAQVEDTEQLGDIAQVIDDALMQANDVEAHESEQGLDKTRKLVEILQEGESLDVASTQESDANESGQSVMVDGDPSNVLEDGDLDTNNESLLDRVDDDSNEHDRQPNVIEAATVDVVELQSDKPGNDVQQQQQQQQPSGNEETEFSVEHSDPVAVVDDQAVAPPSMQDEQLNQSEPLNQNDQLPSFGMVGMEDEQLIDIEEVHLLMDHQDEQMALNEPLEEEATFTTLPEASILNQQDEPPSAAVNTTHADSPEHDQQVQLDDDTNESDQQVINGDPTNTTGSQLLQCDQVHSFLLEEIQEILQEDSEEAEEQQQGFAVENKPTPPLPAQNQDNHTSTTVAGDSVDVVMLDAIVELEPKAILSESQSQVASAIDDSIQDIATVRDSFALDLIQSQTPFSQQAEELEEYELEEFDELVEDTQEPDVVVKTESNPTATATAQRTFFDLTNDSEEADKGVCDMEFIDMGPMDGDGEDENDLTADAVLEEESEKQDIQTQEPVAVALDDVPLSCLKADMDAMGGRIVCNMDLPPYANVSMWWYDAHDSNQKGIVYLFGKVFDDQQDKYVSCCVRIKNVVRELYILPRQFQIDDEGNPTHIRVHLNDVQQELKVLLEHKRISNYRMTTCEKQYVFSGTDIPRKATYIKLQYSYKDYEFPTTQSGKTFSHIFGANTSPLEHFLIQHDIMGPCWLDLVQCTKLDNDLSWCALNIGLEDPQCCSVLQEEGEAPPLNVMSLSLQTQMSRLGAQSNQVVAVSLFLCKDVNVDTLDYTTDLNGYRSTIICLPPNMSYPADAYESIESTSQHIISLENTEFALLSRLLAAIHVYDPDIISGHNFFGGDLDTLLTRMKQLRVPHWHKLGRFKSKMLSKTSGNSEGSISSTSRQRLHMRGRIVCDTFEASQDLIKSKSFHLSELAKTQLDIVRTDIKPQQLDSYFKTGHQLLALAKHCSLDAYITFALMTKLQILPLTKQLTRLSGNLWSHSIHGARSERNEYLLLHTFYKRGYLCPDKPVRPKKHSFEFVDEALELELPASKRRLGANGKETPSFEGGLVLDPKTGIYDKYVLLLDFNSLYPSIMQEFNVCFTTMDVNADAIDTKAPRQTTTMGILPELVKMFVDRRKRVKQLMSDPSISATARAQYHIEQMGLKLTANSMYGCLGSSYSRFFARPLAAFITGKGRDILRDTVQIAERSSGVDVIYGDTDSIMVNTHQTVLSRANKIGQQLKDLVNTKYTMLEIDIDGVFRRTLLLKKKKYAAQVVTQLANGSYKEALEIKGLDIVRRDGCDLSRETSEHVLQLILSSQPQETIVNDIHQYIKMVANRVRASQVPVHAYIIRKQLTKSPEEYRTTKGNPHVLVAKDMRRSGIAVKSGDTIPYIYCTKTLNNGVVVREPRMPDDVYNDKAVIDKDWYLLKQVLPSVARICIPLEGTNRTKLTEYLQINTPQPSAPAPAPAPTPPNTDNAMQVDSMPVIEEEIGEEDENKEEEEEEEKEEEEEEKENSANSMLVNVFKIKGQHRSKRLALKCSACDRRLPPNRLTCACGASLSVASLYCQTLVAVRRLIQMYYASPHVCNESACGFETRDQFPVDDVCCLQMNCPGKLIRQYSAGQLYDQIASFKDTIKHLGDQGQDVSLVLAMLHTMNNKSAYNYIDLNSFV</sequence>
<dbReference type="GO" id="GO:0005658">
    <property type="term" value="C:alpha DNA polymerase:primase complex"/>
    <property type="evidence" value="ECO:0007669"/>
    <property type="project" value="TreeGrafter"/>
</dbReference>
<dbReference type="GO" id="GO:1902975">
    <property type="term" value="P:mitotic DNA replication initiation"/>
    <property type="evidence" value="ECO:0007669"/>
    <property type="project" value="InterPro"/>
</dbReference>
<evidence type="ECO:0000259" key="16">
    <source>
        <dbReference type="Pfam" id="PF08996"/>
    </source>
</evidence>
<dbReference type="GeneID" id="89943974"/>
<accession>A0AAN7DI04</accession>
<keyword evidence="8" id="KW-0863">Zinc-finger</keyword>
<keyword evidence="6" id="KW-0235">DNA replication</keyword>
<dbReference type="Gene3D" id="3.90.1600.10">
    <property type="entry name" value="Palm domain of DNA polymerase"/>
    <property type="match status" value="1"/>
</dbReference>
<dbReference type="GO" id="GO:0006273">
    <property type="term" value="P:lagging strand elongation"/>
    <property type="evidence" value="ECO:0007669"/>
    <property type="project" value="TreeGrafter"/>
</dbReference>
<keyword evidence="12" id="KW-0539">Nucleus</keyword>
<feature type="region of interest" description="Disordered" evidence="13">
    <location>
        <begin position="470"/>
        <end position="527"/>
    </location>
</feature>
<keyword evidence="5" id="KW-0548">Nucleotidyltransferase</keyword>
<dbReference type="InterPro" id="IPR043502">
    <property type="entry name" value="DNA/RNA_pol_sf"/>
</dbReference>
<dbReference type="GO" id="GO:0000166">
    <property type="term" value="F:nucleotide binding"/>
    <property type="evidence" value="ECO:0007669"/>
    <property type="project" value="InterPro"/>
</dbReference>
<proteinExistence type="inferred from homology"/>
<evidence type="ECO:0000256" key="8">
    <source>
        <dbReference type="ARBA" id="ARBA00022771"/>
    </source>
</evidence>
<dbReference type="Gene3D" id="1.10.132.60">
    <property type="entry name" value="DNA polymerase family B, C-terminal domain"/>
    <property type="match status" value="1"/>
</dbReference>
<dbReference type="GO" id="GO:0003887">
    <property type="term" value="F:DNA-directed DNA polymerase activity"/>
    <property type="evidence" value="ECO:0007669"/>
    <property type="project" value="UniProtKB-KW"/>
</dbReference>
<feature type="region of interest" description="Disordered" evidence="13">
    <location>
        <begin position="656"/>
        <end position="702"/>
    </location>
</feature>
<dbReference type="GO" id="GO:0003682">
    <property type="term" value="F:chromatin binding"/>
    <property type="evidence" value="ECO:0007669"/>
    <property type="project" value="TreeGrafter"/>
</dbReference>
<dbReference type="Pfam" id="PF03104">
    <property type="entry name" value="DNA_pol_B_exo1"/>
    <property type="match status" value="1"/>
</dbReference>
<feature type="region of interest" description="Disordered" evidence="13">
    <location>
        <begin position="1"/>
        <end position="20"/>
    </location>
</feature>
<feature type="domain" description="Zinc finger DNA-directed DNA polymerase family B alpha" evidence="16">
    <location>
        <begin position="1940"/>
        <end position="2029"/>
    </location>
</feature>
<feature type="compositionally biased region" description="Polar residues" evidence="13">
    <location>
        <begin position="656"/>
        <end position="669"/>
    </location>
</feature>
<dbReference type="Gene3D" id="2.40.50.730">
    <property type="match status" value="1"/>
</dbReference>
<dbReference type="PANTHER" id="PTHR45861">
    <property type="entry name" value="DNA POLYMERASE ALPHA CATALYTIC SUBUNIT"/>
    <property type="match status" value="1"/>
</dbReference>
<feature type="compositionally biased region" description="Pro residues" evidence="13">
    <location>
        <begin position="1857"/>
        <end position="1869"/>
    </location>
</feature>
<dbReference type="InterPro" id="IPR042087">
    <property type="entry name" value="DNA_pol_B_thumb"/>
</dbReference>
<dbReference type="SMART" id="SM00486">
    <property type="entry name" value="POLBc"/>
    <property type="match status" value="1"/>
</dbReference>
<dbReference type="Gene3D" id="1.10.287.690">
    <property type="entry name" value="Helix hairpin bin"/>
    <property type="match status" value="1"/>
</dbReference>
<feature type="region of interest" description="Disordered" evidence="13">
    <location>
        <begin position="386"/>
        <end position="427"/>
    </location>
</feature>
<evidence type="ECO:0000259" key="14">
    <source>
        <dbReference type="Pfam" id="PF00136"/>
    </source>
</evidence>
<comment type="subcellular location">
    <subcellularLocation>
        <location evidence="1">Nucleus</location>
    </subcellularLocation>
</comment>
<dbReference type="Gene3D" id="3.30.420.10">
    <property type="entry name" value="Ribonuclease H-like superfamily/Ribonuclease H"/>
    <property type="match status" value="1"/>
</dbReference>
<dbReference type="InterPro" id="IPR038256">
    <property type="entry name" value="Pol_alpha_znc_sf"/>
</dbReference>
<dbReference type="InterPro" id="IPR045846">
    <property type="entry name" value="POLBc_alpha"/>
</dbReference>
<keyword evidence="9" id="KW-0862">Zinc</keyword>
<feature type="region of interest" description="Disordered" evidence="13">
    <location>
        <begin position="542"/>
        <end position="568"/>
    </location>
</feature>
<feature type="region of interest" description="Disordered" evidence="13">
    <location>
        <begin position="190"/>
        <end position="215"/>
    </location>
</feature>
<evidence type="ECO:0000256" key="11">
    <source>
        <dbReference type="ARBA" id="ARBA00023125"/>
    </source>
</evidence>
<evidence type="ECO:0000259" key="15">
    <source>
        <dbReference type="Pfam" id="PF03104"/>
    </source>
</evidence>
<dbReference type="Gene3D" id="3.30.70.2820">
    <property type="match status" value="1"/>
</dbReference>
<dbReference type="InterPro" id="IPR006172">
    <property type="entry name" value="DNA-dir_DNA_pol_B"/>
</dbReference>
<evidence type="ECO:0000256" key="7">
    <source>
        <dbReference type="ARBA" id="ARBA00022723"/>
    </source>
</evidence>
<dbReference type="CDD" id="cd05776">
    <property type="entry name" value="DNA_polB_alpha_exo"/>
    <property type="match status" value="1"/>
</dbReference>
<feature type="compositionally biased region" description="Polar residues" evidence="13">
    <location>
        <begin position="190"/>
        <end position="204"/>
    </location>
</feature>
<feature type="region of interest" description="Disordered" evidence="13">
    <location>
        <begin position="583"/>
        <end position="605"/>
    </location>
</feature>
<evidence type="ECO:0000256" key="10">
    <source>
        <dbReference type="ARBA" id="ARBA00022932"/>
    </source>
</evidence>
<dbReference type="InterPro" id="IPR023211">
    <property type="entry name" value="DNA_pol_palm_dom_sf"/>
</dbReference>
<evidence type="ECO:0000256" key="4">
    <source>
        <dbReference type="ARBA" id="ARBA00022679"/>
    </source>
</evidence>
<evidence type="ECO:0000256" key="6">
    <source>
        <dbReference type="ARBA" id="ARBA00022705"/>
    </source>
</evidence>
<evidence type="ECO:0000313" key="17">
    <source>
        <dbReference type="EMBL" id="KAK4516944.1"/>
    </source>
</evidence>
<feature type="domain" description="DNA-directed DNA polymerase family B exonuclease" evidence="15">
    <location>
        <begin position="1083"/>
        <end position="1328"/>
    </location>
</feature>